<dbReference type="RefSeq" id="WP_013382973.1">
    <property type="nucleotide sequence ID" value="NC_017384.1"/>
</dbReference>
<gene>
    <name evidence="2" type="ordered locus">KVU_1552</name>
</gene>
<reference evidence="2 3" key="1">
    <citation type="journal article" date="2011" name="J. Bacteriol.">
        <title>Complete genome sequence of the industrial strain Ketogulonicigenium vulgare WSH-001.</title>
        <authorList>
            <person name="Liu L."/>
            <person name="Li Y."/>
            <person name="Zhang J."/>
            <person name="Zhou Z."/>
            <person name="Liu J."/>
            <person name="Li X."/>
            <person name="Zhou J."/>
            <person name="Du G."/>
            <person name="Wang L."/>
            <person name="Chen J."/>
        </authorList>
    </citation>
    <scope>NUCLEOTIDE SEQUENCE [LARGE SCALE GENOMIC DNA]</scope>
    <source>
        <strain evidence="2 3">WSH-001</strain>
    </source>
</reference>
<keyword evidence="1" id="KW-0812">Transmembrane</keyword>
<feature type="transmembrane region" description="Helical" evidence="1">
    <location>
        <begin position="62"/>
        <end position="83"/>
    </location>
</feature>
<proteinExistence type="predicted"/>
<dbReference type="EMBL" id="CP002018">
    <property type="protein sequence ID" value="AEM41391.1"/>
    <property type="molecule type" value="Genomic_DNA"/>
</dbReference>
<keyword evidence="3" id="KW-1185">Reference proteome</keyword>
<keyword evidence="1" id="KW-0472">Membrane</keyword>
<dbReference type="Proteomes" id="UP000000692">
    <property type="component" value="Chromosome"/>
</dbReference>
<accession>F9Y9Q3</accession>
<sequence length="98" mass="10718">MSDQSPLRSPEFWGGVAVALIVKVRTTQQLGAWQVISTLIVAVGAAWLATDWVSAMTNTPKAVAAAMLTLTAEGIMRWILIAVNDPKQAIELWKAWRK</sequence>
<dbReference type="eggNOG" id="ENOG50348MP">
    <property type="taxonomic scope" value="Bacteria"/>
</dbReference>
<organism evidence="2 3">
    <name type="scientific">Ketogulonicigenium vulgare (strain WSH-001)</name>
    <dbReference type="NCBI Taxonomy" id="759362"/>
    <lineage>
        <taxon>Bacteria</taxon>
        <taxon>Pseudomonadati</taxon>
        <taxon>Pseudomonadota</taxon>
        <taxon>Alphaproteobacteria</taxon>
        <taxon>Rhodobacterales</taxon>
        <taxon>Roseobacteraceae</taxon>
        <taxon>Ketogulonicigenium</taxon>
    </lineage>
</organism>
<evidence type="ECO:0000313" key="3">
    <source>
        <dbReference type="Proteomes" id="UP000000692"/>
    </source>
</evidence>
<evidence type="ECO:0008006" key="4">
    <source>
        <dbReference type="Google" id="ProtNLM"/>
    </source>
</evidence>
<evidence type="ECO:0000256" key="1">
    <source>
        <dbReference type="SAM" id="Phobius"/>
    </source>
</evidence>
<dbReference type="KEGG" id="kvl:KVU_1552"/>
<evidence type="ECO:0000313" key="2">
    <source>
        <dbReference type="EMBL" id="AEM41391.1"/>
    </source>
</evidence>
<dbReference type="OrthoDB" id="7775421at2"/>
<keyword evidence="1" id="KW-1133">Transmembrane helix</keyword>
<protein>
    <recommendedName>
        <fullName evidence="4">Holin</fullName>
    </recommendedName>
</protein>
<name>F9Y9Q3_KETVW</name>
<dbReference type="AlphaFoldDB" id="F9Y9Q3"/>
<dbReference type="HOGENOM" id="CLU_2331172_0_0_5"/>
<dbReference type="PATRIC" id="fig|759362.5.peg.1607"/>
<feature type="transmembrane region" description="Helical" evidence="1">
    <location>
        <begin position="30"/>
        <end position="50"/>
    </location>
</feature>